<dbReference type="Proteomes" id="UP000018159">
    <property type="component" value="Unassembled WGS sequence"/>
</dbReference>
<dbReference type="AlphaFoldDB" id="V6AUW4"/>
<reference evidence="2 3" key="1">
    <citation type="journal article" date="2013" name="PLoS ONE">
        <title>Enrichment and Genome Sequence of the Group I.1a Ammonia-Oxidizing Archaeon ?Ca. Nitrosotenuis uzonensis? Representing a Clade Globally.</title>
        <authorList>
            <person name="Lebedeva E.V."/>
            <person name="Hatzenpichler R."/>
            <person name="Pelletier E."/>
            <person name="Schuster N."/>
            <person name="Hauzmayer S."/>
            <person name="Bulaev A."/>
            <person name="Grigor'eva N.V."/>
            <person name="Galushko A."/>
            <person name="Schmid M."/>
            <person name="Palatinszky M."/>
            <person name="Le Paslier D."/>
            <person name="Daims H."/>
            <person name="Wagner M."/>
        </authorList>
    </citation>
    <scope>NUCLEOTIDE SEQUENCE [LARGE SCALE GENOMIC DNA]</scope>
    <source>
        <strain evidence="2 3">N4</strain>
    </source>
</reference>
<protein>
    <submittedName>
        <fullName evidence="2">Uncharacterized protein</fullName>
    </submittedName>
</protein>
<feature type="transmembrane region" description="Helical" evidence="1">
    <location>
        <begin position="127"/>
        <end position="148"/>
    </location>
</feature>
<dbReference type="EMBL" id="CBTY010000009">
    <property type="protein sequence ID" value="CDI06253.1"/>
    <property type="molecule type" value="Genomic_DNA"/>
</dbReference>
<keyword evidence="1" id="KW-0812">Transmembrane</keyword>
<keyword evidence="3" id="KW-1185">Reference proteome</keyword>
<evidence type="ECO:0000313" key="2">
    <source>
        <dbReference type="EMBL" id="CDI06253.1"/>
    </source>
</evidence>
<proteinExistence type="predicted"/>
<name>V6AUW4_9ARCH</name>
<evidence type="ECO:0000313" key="3">
    <source>
        <dbReference type="Proteomes" id="UP000018159"/>
    </source>
</evidence>
<accession>V6AUW4</accession>
<dbReference type="STRING" id="1407055.NITUZ_40419"/>
<dbReference type="PROSITE" id="PS51257">
    <property type="entry name" value="PROKAR_LIPOPROTEIN"/>
    <property type="match status" value="1"/>
</dbReference>
<organism evidence="2 3">
    <name type="scientific">Candidatus Nitrosotenuis uzonensis</name>
    <dbReference type="NCBI Taxonomy" id="1407055"/>
    <lineage>
        <taxon>Archaea</taxon>
        <taxon>Nitrososphaerota</taxon>
        <taxon>Candidatus Nitrosotenuis</taxon>
    </lineage>
</organism>
<evidence type="ECO:0000256" key="1">
    <source>
        <dbReference type="SAM" id="Phobius"/>
    </source>
</evidence>
<keyword evidence="1" id="KW-1133">Transmembrane helix</keyword>
<sequence length="152" mass="17850">MNKFVILFCSIIFGMSASLTYVSASCAQNTDWQEAPCFDVLPVNREEYRTAWESYYDHKGSEWMEQKKLEMFDAKNNGTLADWMNDNIANHNVFSYYHSIGEISFPSEYDRPFFEDDFRYYAQFQQVLLFIIIIGIILASIIVGVFIIKKRK</sequence>
<keyword evidence="1" id="KW-0472">Membrane</keyword>
<comment type="caution">
    <text evidence="2">The sequence shown here is derived from an EMBL/GenBank/DDBJ whole genome shotgun (WGS) entry which is preliminary data.</text>
</comment>
<gene>
    <name evidence="2" type="ORF">NITUZ_40419</name>
</gene>